<evidence type="ECO:0000256" key="2">
    <source>
        <dbReference type="SAM" id="Phobius"/>
    </source>
</evidence>
<dbReference type="Proteomes" id="UP000311382">
    <property type="component" value="Unassembled WGS sequence"/>
</dbReference>
<keyword evidence="2" id="KW-0472">Membrane</keyword>
<keyword evidence="2" id="KW-0812">Transmembrane</keyword>
<gene>
    <name evidence="3" type="ORF">DMC30DRAFT_416327</name>
</gene>
<dbReference type="AlphaFoldDB" id="A0A5C5FW67"/>
<keyword evidence="2" id="KW-1133">Transmembrane helix</keyword>
<name>A0A5C5FW67_9BASI</name>
<protein>
    <submittedName>
        <fullName evidence="3">Uncharacterized protein</fullName>
    </submittedName>
</protein>
<feature type="region of interest" description="Disordered" evidence="1">
    <location>
        <begin position="57"/>
        <end position="89"/>
    </location>
</feature>
<evidence type="ECO:0000313" key="3">
    <source>
        <dbReference type="EMBL" id="TNY21123.1"/>
    </source>
</evidence>
<dbReference type="STRING" id="5288.A0A5C5FW67"/>
<comment type="caution">
    <text evidence="3">The sequence shown here is derived from an EMBL/GenBank/DDBJ whole genome shotgun (WGS) entry which is preliminary data.</text>
</comment>
<proteinExistence type="predicted"/>
<sequence>MARQLNPDGRRIRTIIISAPFLVASSLLLYKRLYLGEEQKRLPPPLRSGVPVAEAVQAPTLGNQRRDELEGVPADVARRIRDAEDQARR</sequence>
<dbReference type="EMBL" id="SOZI01000050">
    <property type="protein sequence ID" value="TNY21123.1"/>
    <property type="molecule type" value="Genomic_DNA"/>
</dbReference>
<evidence type="ECO:0000256" key="1">
    <source>
        <dbReference type="SAM" id="MobiDB-lite"/>
    </source>
</evidence>
<reference evidence="3 4" key="1">
    <citation type="submission" date="2019-03" db="EMBL/GenBank/DDBJ databases">
        <title>Rhodosporidium diobovatum UCD-FST 08-225 genome sequencing, assembly, and annotation.</title>
        <authorList>
            <person name="Fakankun I.U."/>
            <person name="Fristensky B."/>
            <person name="Levin D.B."/>
        </authorList>
    </citation>
    <scope>NUCLEOTIDE SEQUENCE [LARGE SCALE GENOMIC DNA]</scope>
    <source>
        <strain evidence="3 4">UCD-FST 08-225</strain>
    </source>
</reference>
<keyword evidence="4" id="KW-1185">Reference proteome</keyword>
<organism evidence="3 4">
    <name type="scientific">Rhodotorula diobovata</name>
    <dbReference type="NCBI Taxonomy" id="5288"/>
    <lineage>
        <taxon>Eukaryota</taxon>
        <taxon>Fungi</taxon>
        <taxon>Dikarya</taxon>
        <taxon>Basidiomycota</taxon>
        <taxon>Pucciniomycotina</taxon>
        <taxon>Microbotryomycetes</taxon>
        <taxon>Sporidiobolales</taxon>
        <taxon>Sporidiobolaceae</taxon>
        <taxon>Rhodotorula</taxon>
    </lineage>
</organism>
<feature type="transmembrane region" description="Helical" evidence="2">
    <location>
        <begin position="12"/>
        <end position="30"/>
    </location>
</feature>
<evidence type="ECO:0000313" key="4">
    <source>
        <dbReference type="Proteomes" id="UP000311382"/>
    </source>
</evidence>
<accession>A0A5C5FW67</accession>
<dbReference type="OrthoDB" id="3784821at2759"/>
<feature type="compositionally biased region" description="Basic and acidic residues" evidence="1">
    <location>
        <begin position="76"/>
        <end position="89"/>
    </location>
</feature>